<evidence type="ECO:0000256" key="1">
    <source>
        <dbReference type="SAM" id="MobiDB-lite"/>
    </source>
</evidence>
<gene>
    <name evidence="3" type="ORF">R9X50_00683200</name>
</gene>
<keyword evidence="2" id="KW-0472">Membrane</keyword>
<dbReference type="Proteomes" id="UP001303373">
    <property type="component" value="Chromosome 11"/>
</dbReference>
<reference evidence="3 4" key="1">
    <citation type="submission" date="2023-11" db="EMBL/GenBank/DDBJ databases">
        <title>An acidophilic fungus is an integral part of prey digestion in a carnivorous sundew plant.</title>
        <authorList>
            <person name="Tsai I.J."/>
        </authorList>
    </citation>
    <scope>NUCLEOTIDE SEQUENCE [LARGE SCALE GENOMIC DNA]</scope>
    <source>
        <strain evidence="3">169a</strain>
    </source>
</reference>
<organism evidence="3 4">
    <name type="scientific">Acrodontium crateriforme</name>
    <dbReference type="NCBI Taxonomy" id="150365"/>
    <lineage>
        <taxon>Eukaryota</taxon>
        <taxon>Fungi</taxon>
        <taxon>Dikarya</taxon>
        <taxon>Ascomycota</taxon>
        <taxon>Pezizomycotina</taxon>
        <taxon>Dothideomycetes</taxon>
        <taxon>Dothideomycetidae</taxon>
        <taxon>Mycosphaerellales</taxon>
        <taxon>Teratosphaeriaceae</taxon>
        <taxon>Acrodontium</taxon>
    </lineage>
</organism>
<accession>A0AAQ3M964</accession>
<keyword evidence="4" id="KW-1185">Reference proteome</keyword>
<proteinExistence type="predicted"/>
<keyword evidence="2" id="KW-0812">Transmembrane</keyword>
<dbReference type="EMBL" id="CP138590">
    <property type="protein sequence ID" value="WPH03949.1"/>
    <property type="molecule type" value="Genomic_DNA"/>
</dbReference>
<evidence type="ECO:0000313" key="4">
    <source>
        <dbReference type="Proteomes" id="UP001303373"/>
    </source>
</evidence>
<feature type="transmembrane region" description="Helical" evidence="2">
    <location>
        <begin position="51"/>
        <end position="70"/>
    </location>
</feature>
<evidence type="ECO:0008006" key="5">
    <source>
        <dbReference type="Google" id="ProtNLM"/>
    </source>
</evidence>
<feature type="compositionally biased region" description="Basic and acidic residues" evidence="1">
    <location>
        <begin position="195"/>
        <end position="206"/>
    </location>
</feature>
<feature type="transmembrane region" description="Helical" evidence="2">
    <location>
        <begin position="16"/>
        <end position="39"/>
    </location>
</feature>
<feature type="region of interest" description="Disordered" evidence="1">
    <location>
        <begin position="169"/>
        <end position="219"/>
    </location>
</feature>
<keyword evidence="2" id="KW-1133">Transmembrane helix</keyword>
<feature type="transmembrane region" description="Helical" evidence="2">
    <location>
        <begin position="76"/>
        <end position="100"/>
    </location>
</feature>
<evidence type="ECO:0000256" key="2">
    <source>
        <dbReference type="SAM" id="Phobius"/>
    </source>
</evidence>
<feature type="transmembrane region" description="Helical" evidence="2">
    <location>
        <begin position="140"/>
        <end position="162"/>
    </location>
</feature>
<dbReference type="AlphaFoldDB" id="A0AAQ3M964"/>
<sequence length="304" mass="32365">MGIIKGGLARLGQTSLYFLAFCCAGIIVSIYSYFIAVLVKHNGPVSKQTKAVEGISGLAVIYTLFALTLTCCLGGVPLFAFIAVAFDILLMGGFIAIAVLTREGAKACNGGATTPISNLSQGTMSTYASKYSTACKLNKTVFAVAIIAAVLFLLTALVHLLLVRTHKKEQRFDPGPSNDHISGEERGFFARRRGRQNDRKFGRDMEDTGTGANGGLAATHFHRTSPSGDTSYTGSTATGPEHVPYKKVDNDDFHGYVHPQPSSVGQVDYTGSVIAAPMGAPNTITHETGFGANHQYHTRPVQTN</sequence>
<protein>
    <recommendedName>
        <fullName evidence="5">MARVEL domain-containing protein</fullName>
    </recommendedName>
</protein>
<name>A0AAQ3M964_9PEZI</name>
<evidence type="ECO:0000313" key="3">
    <source>
        <dbReference type="EMBL" id="WPH03949.1"/>
    </source>
</evidence>